<dbReference type="Gene3D" id="3.90.870.20">
    <property type="entry name" value="Carbamoyltransferase, C-terminal domain"/>
    <property type="match status" value="1"/>
</dbReference>
<evidence type="ECO:0000256" key="2">
    <source>
        <dbReference type="SAM" id="MobiDB-lite"/>
    </source>
</evidence>
<dbReference type="PANTHER" id="PTHR34847">
    <property type="entry name" value="NODULATION PROTEIN U"/>
    <property type="match status" value="1"/>
</dbReference>
<dbReference type="InterPro" id="IPR020476">
    <property type="entry name" value="Nudix_hydrolase"/>
</dbReference>
<dbReference type="InterPro" id="IPR000086">
    <property type="entry name" value="NUDIX_hydrolase_dom"/>
</dbReference>
<dbReference type="InterPro" id="IPR051338">
    <property type="entry name" value="NodU/CmcH_Carbamoyltrnsfr"/>
</dbReference>
<keyword evidence="1" id="KW-0378">Hydrolase</keyword>
<proteinExistence type="predicted"/>
<dbReference type="Proteomes" id="UP000181942">
    <property type="component" value="Unassembled WGS sequence"/>
</dbReference>
<dbReference type="InterPro" id="IPR038152">
    <property type="entry name" value="Carbam_trans_C_sf"/>
</dbReference>
<dbReference type="GO" id="GO:0016787">
    <property type="term" value="F:hydrolase activity"/>
    <property type="evidence" value="ECO:0007669"/>
    <property type="project" value="UniProtKB-KW"/>
</dbReference>
<dbReference type="AlphaFoldDB" id="A0A1I2KG58"/>
<dbReference type="SUPFAM" id="SSF55811">
    <property type="entry name" value="Nudix"/>
    <property type="match status" value="1"/>
</dbReference>
<sequence>MLSARPVGPDHADKSAGVLHVDGTARVQTVDPATAPAYGVLIEHFHQFTGLPLVLNTSYNNREPLVQTPAHTLATLQACDLDAACIGPSRPATLNGMTTSTPPLREAARAVVLNADLRVLLLRYDENGGFWATPGGSLEEGEHPRAATRRELHEELGIDEKTVELGVQLAERSKDHLVGGREVRQIERYFLAYVDPADVDPADVDPARATQPDNISGVPVVDPGPTPFHHRSGVPAGTRRPGCCCR</sequence>
<dbReference type="Pfam" id="PF16861">
    <property type="entry name" value="Carbam_trans_C"/>
    <property type="match status" value="1"/>
</dbReference>
<dbReference type="PROSITE" id="PS51462">
    <property type="entry name" value="NUDIX"/>
    <property type="match status" value="1"/>
</dbReference>
<dbReference type="EMBL" id="FONR01000010">
    <property type="protein sequence ID" value="SFF66015.1"/>
    <property type="molecule type" value="Genomic_DNA"/>
</dbReference>
<accession>A0A1I2KG58</accession>
<feature type="region of interest" description="Disordered" evidence="2">
    <location>
        <begin position="209"/>
        <end position="246"/>
    </location>
</feature>
<evidence type="ECO:0000313" key="5">
    <source>
        <dbReference type="Proteomes" id="UP000181942"/>
    </source>
</evidence>
<evidence type="ECO:0000313" key="4">
    <source>
        <dbReference type="EMBL" id="SFF66015.1"/>
    </source>
</evidence>
<dbReference type="PRINTS" id="PR00502">
    <property type="entry name" value="NUDIXFAMILY"/>
</dbReference>
<name>A0A1I2KG58_9ACTN</name>
<dbReference type="InterPro" id="IPR015797">
    <property type="entry name" value="NUDIX_hydrolase-like_dom_sf"/>
</dbReference>
<feature type="domain" description="Nudix hydrolase" evidence="3">
    <location>
        <begin position="103"/>
        <end position="236"/>
    </location>
</feature>
<dbReference type="InterPro" id="IPR031730">
    <property type="entry name" value="Carbam_trans_C"/>
</dbReference>
<organism evidence="4 5">
    <name type="scientific">Streptomyces mirabilis</name>
    <dbReference type="NCBI Taxonomy" id="68239"/>
    <lineage>
        <taxon>Bacteria</taxon>
        <taxon>Bacillati</taxon>
        <taxon>Actinomycetota</taxon>
        <taxon>Actinomycetes</taxon>
        <taxon>Kitasatosporales</taxon>
        <taxon>Streptomycetaceae</taxon>
        <taxon>Streptomyces</taxon>
    </lineage>
</organism>
<protein>
    <submittedName>
        <fullName evidence="4">NUDIX domain-containing protein</fullName>
    </submittedName>
</protein>
<dbReference type="Gene3D" id="3.90.79.10">
    <property type="entry name" value="Nucleoside Triphosphate Pyrophosphohydrolase"/>
    <property type="match status" value="1"/>
</dbReference>
<dbReference type="PANTHER" id="PTHR34847:SF1">
    <property type="entry name" value="NODULATION PROTEIN U"/>
    <property type="match status" value="1"/>
</dbReference>
<evidence type="ECO:0000256" key="1">
    <source>
        <dbReference type="ARBA" id="ARBA00022801"/>
    </source>
</evidence>
<reference evidence="4 5" key="1">
    <citation type="submission" date="2016-10" db="EMBL/GenBank/DDBJ databases">
        <authorList>
            <person name="de Groot N.N."/>
        </authorList>
    </citation>
    <scope>NUCLEOTIDE SEQUENCE [LARGE SCALE GENOMIC DNA]</scope>
    <source>
        <strain evidence="4 5">OK461</strain>
    </source>
</reference>
<dbReference type="Pfam" id="PF00293">
    <property type="entry name" value="NUDIX"/>
    <property type="match status" value="1"/>
</dbReference>
<gene>
    <name evidence="4" type="ORF">SAMN02787118_110132</name>
</gene>
<evidence type="ECO:0000259" key="3">
    <source>
        <dbReference type="PROSITE" id="PS51462"/>
    </source>
</evidence>